<gene>
    <name evidence="2" type="ORF">TrVE_jg138</name>
</gene>
<evidence type="ECO:0000313" key="3">
    <source>
        <dbReference type="Proteomes" id="UP001165160"/>
    </source>
</evidence>
<dbReference type="EMBL" id="BRXX01000452">
    <property type="protein sequence ID" value="GMI12781.1"/>
    <property type="molecule type" value="Genomic_DNA"/>
</dbReference>
<feature type="region of interest" description="Disordered" evidence="1">
    <location>
        <begin position="1"/>
        <end position="64"/>
    </location>
</feature>
<dbReference type="AlphaFoldDB" id="A0A9W7FIP1"/>
<reference evidence="3" key="1">
    <citation type="journal article" date="2023" name="Commun. Biol.">
        <title>Genome analysis of Parmales, the sister group of diatoms, reveals the evolutionary specialization of diatoms from phago-mixotrophs to photoautotrophs.</title>
        <authorList>
            <person name="Ban H."/>
            <person name="Sato S."/>
            <person name="Yoshikawa S."/>
            <person name="Yamada K."/>
            <person name="Nakamura Y."/>
            <person name="Ichinomiya M."/>
            <person name="Sato N."/>
            <person name="Blanc-Mathieu R."/>
            <person name="Endo H."/>
            <person name="Kuwata A."/>
            <person name="Ogata H."/>
        </authorList>
    </citation>
    <scope>NUCLEOTIDE SEQUENCE [LARGE SCALE GENOMIC DNA]</scope>
    <source>
        <strain evidence="3">NIES 3699</strain>
    </source>
</reference>
<evidence type="ECO:0000256" key="1">
    <source>
        <dbReference type="SAM" id="MobiDB-lite"/>
    </source>
</evidence>
<organism evidence="2 3">
    <name type="scientific">Triparma verrucosa</name>
    <dbReference type="NCBI Taxonomy" id="1606542"/>
    <lineage>
        <taxon>Eukaryota</taxon>
        <taxon>Sar</taxon>
        <taxon>Stramenopiles</taxon>
        <taxon>Ochrophyta</taxon>
        <taxon>Bolidophyceae</taxon>
        <taxon>Parmales</taxon>
        <taxon>Triparmaceae</taxon>
        <taxon>Triparma</taxon>
    </lineage>
</organism>
<feature type="region of interest" description="Disordered" evidence="1">
    <location>
        <begin position="164"/>
        <end position="276"/>
    </location>
</feature>
<feature type="region of interest" description="Disordered" evidence="1">
    <location>
        <begin position="107"/>
        <end position="133"/>
    </location>
</feature>
<feature type="compositionally biased region" description="Basic and acidic residues" evidence="1">
    <location>
        <begin position="261"/>
        <end position="276"/>
    </location>
</feature>
<accession>A0A9W7FIP1</accession>
<feature type="compositionally biased region" description="Pro residues" evidence="1">
    <location>
        <begin position="225"/>
        <end position="237"/>
    </location>
</feature>
<comment type="caution">
    <text evidence="2">The sequence shown here is derived from an EMBL/GenBank/DDBJ whole genome shotgun (WGS) entry which is preliminary data.</text>
</comment>
<feature type="compositionally biased region" description="Polar residues" evidence="1">
    <location>
        <begin position="208"/>
        <end position="217"/>
    </location>
</feature>
<feature type="compositionally biased region" description="Basic and acidic residues" evidence="1">
    <location>
        <begin position="108"/>
        <end position="133"/>
    </location>
</feature>
<sequence length="276" mass="30922">MQKGIVPHTTKACKALPPSAKKGGFRPDSYFKPSPPESPPVVLSPGSPFDPDEDHEKENKIKRDFDADLSEVNSIDAVEAVVSRQRCAILKVEADIRKTEVKMATFKDNAEQRQRERENEAHQREMKKLDIEMKDKENAAKNTQTERAAHAKIAVEEAKVNIRSDGKLKETERRQARLRDTTGGMMGYTPSRFGAHAPNPYNPASLGQYGQQHQSYPSHGYGYQAPPPYHFYPPAPMTPHGQGYAPQQPNNSPQSGLDAGMAEREMRRDCLINKDK</sequence>
<keyword evidence="3" id="KW-1185">Reference proteome</keyword>
<evidence type="ECO:0000313" key="2">
    <source>
        <dbReference type="EMBL" id="GMI12781.1"/>
    </source>
</evidence>
<proteinExistence type="predicted"/>
<dbReference type="Proteomes" id="UP001165160">
    <property type="component" value="Unassembled WGS sequence"/>
</dbReference>
<protein>
    <submittedName>
        <fullName evidence="2">Uncharacterized protein</fullName>
    </submittedName>
</protein>
<feature type="compositionally biased region" description="Basic and acidic residues" evidence="1">
    <location>
        <begin position="164"/>
        <end position="180"/>
    </location>
</feature>
<feature type="compositionally biased region" description="Polar residues" evidence="1">
    <location>
        <begin position="245"/>
        <end position="255"/>
    </location>
</feature>
<name>A0A9W7FIP1_9STRA</name>
<feature type="compositionally biased region" description="Basic and acidic residues" evidence="1">
    <location>
        <begin position="54"/>
        <end position="64"/>
    </location>
</feature>